<protein>
    <submittedName>
        <fullName evidence="1">Uncharacterized protein</fullName>
    </submittedName>
</protein>
<evidence type="ECO:0000313" key="2">
    <source>
        <dbReference type="Proteomes" id="UP000466730"/>
    </source>
</evidence>
<dbReference type="AlphaFoldDB" id="A0A844BL19"/>
<reference evidence="1 2" key="1">
    <citation type="submission" date="2019-11" db="EMBL/GenBank/DDBJ databases">
        <title>Draft Whole-Genome sequence of the marine photosynthetic bacterium Rhodovulum strictum DSM 11289.</title>
        <authorList>
            <person name="Kyndt J.A."/>
            <person name="Meyer T.E."/>
        </authorList>
    </citation>
    <scope>NUCLEOTIDE SEQUENCE [LARGE SCALE GENOMIC DNA]</scope>
    <source>
        <strain evidence="1 2">DSM 11289</strain>
    </source>
</reference>
<accession>A0A844BL19</accession>
<proteinExistence type="predicted"/>
<name>A0A844BL19_9RHOB</name>
<comment type="caution">
    <text evidence="1">The sequence shown here is derived from an EMBL/GenBank/DDBJ whole genome shotgun (WGS) entry which is preliminary data.</text>
</comment>
<dbReference type="RefSeq" id="WP_153747994.1">
    <property type="nucleotide sequence ID" value="NZ_BAAADI010000049.1"/>
</dbReference>
<organism evidence="1 2">
    <name type="scientific">Rhodovulum strictum</name>
    <dbReference type="NCBI Taxonomy" id="58314"/>
    <lineage>
        <taxon>Bacteria</taxon>
        <taxon>Pseudomonadati</taxon>
        <taxon>Pseudomonadota</taxon>
        <taxon>Alphaproteobacteria</taxon>
        <taxon>Rhodobacterales</taxon>
        <taxon>Paracoccaceae</taxon>
        <taxon>Rhodovulum</taxon>
    </lineage>
</organism>
<dbReference type="EMBL" id="WJPO01000007">
    <property type="protein sequence ID" value="MRH20687.1"/>
    <property type="molecule type" value="Genomic_DNA"/>
</dbReference>
<evidence type="ECO:0000313" key="1">
    <source>
        <dbReference type="EMBL" id="MRH20687.1"/>
    </source>
</evidence>
<gene>
    <name evidence="1" type="ORF">GH815_06755</name>
</gene>
<dbReference type="Proteomes" id="UP000466730">
    <property type="component" value="Unassembled WGS sequence"/>
</dbReference>
<sequence>MTDRARRAEEARQKILASGDPELINRLHLLDAASAAPARHPPRAPGLLGTGLAVAGGAWLGTVLAGLTLSGEMQAAFAAVADDLGLDPGLGALDAAALAEEDGFLDDFGLGDLFDV</sequence>
<keyword evidence="2" id="KW-1185">Reference proteome</keyword>